<protein>
    <submittedName>
        <fullName evidence="1">Uncharacterized protein</fullName>
    </submittedName>
</protein>
<reference evidence="1 2" key="1">
    <citation type="submission" date="2016-10" db="EMBL/GenBank/DDBJ databases">
        <authorList>
            <person name="de Groot N.N."/>
        </authorList>
    </citation>
    <scope>NUCLEOTIDE SEQUENCE [LARGE SCALE GENOMIC DNA]</scope>
    <source>
        <strain evidence="1 2">CGMCC 1.7031</strain>
    </source>
</reference>
<gene>
    <name evidence="1" type="ORF">SAMN02927903_03117</name>
</gene>
<dbReference type="AlphaFoldDB" id="A0A1G5K6M1"/>
<evidence type="ECO:0000313" key="2">
    <source>
        <dbReference type="Proteomes" id="UP000199354"/>
    </source>
</evidence>
<organism evidence="1 2">
    <name type="scientific">Flavobacterium caeni</name>
    <dbReference type="NCBI Taxonomy" id="490189"/>
    <lineage>
        <taxon>Bacteria</taxon>
        <taxon>Pseudomonadati</taxon>
        <taxon>Bacteroidota</taxon>
        <taxon>Flavobacteriia</taxon>
        <taxon>Flavobacteriales</taxon>
        <taxon>Flavobacteriaceae</taxon>
        <taxon>Flavobacterium</taxon>
    </lineage>
</organism>
<evidence type="ECO:0000313" key="1">
    <source>
        <dbReference type="EMBL" id="SCY96302.1"/>
    </source>
</evidence>
<keyword evidence="2" id="KW-1185">Reference proteome</keyword>
<accession>A0A1G5K6M1</accession>
<dbReference type="STRING" id="490189.SAMN02927903_03117"/>
<dbReference type="RefSeq" id="WP_091146555.1">
    <property type="nucleotide sequence ID" value="NZ_FMVF01000021.1"/>
</dbReference>
<dbReference type="Proteomes" id="UP000199354">
    <property type="component" value="Unassembled WGS sequence"/>
</dbReference>
<dbReference type="OrthoDB" id="1339084at2"/>
<name>A0A1G5K6M1_9FLAO</name>
<proteinExistence type="predicted"/>
<sequence length="211" mass="25026">MKTHEIKLFWEWFYCNEVTLRSLRTQDAKIQKVFIYWLDRHLHNYCEGLDSIIMFPEKSDDRLQLVISANGNADYFDQVITLAEHAPPFKHWKIVPFIQPSNDIDAMEAGLDKPYVFKDIILKASELKFMPLEYEDEKKIDMIVYLKDFTVHCKNKNLLQVVFIIMQDLLGEKSLFQNINFVELAQLPENESNEMIHLFELQAYLDSLNKE</sequence>
<dbReference type="EMBL" id="FMVF01000021">
    <property type="protein sequence ID" value="SCY96302.1"/>
    <property type="molecule type" value="Genomic_DNA"/>
</dbReference>